<dbReference type="AlphaFoldDB" id="A0A1H3AR43"/>
<accession>A0A1H3AR43</accession>
<dbReference type="EMBL" id="FNMZ01000004">
    <property type="protein sequence ID" value="SDX32162.1"/>
    <property type="molecule type" value="Genomic_DNA"/>
</dbReference>
<keyword evidence="1" id="KW-0732">Signal</keyword>
<feature type="chain" id="PRO_5011569881" evidence="1">
    <location>
        <begin position="26"/>
        <end position="41"/>
    </location>
</feature>
<dbReference type="RefSeq" id="WP_281242924.1">
    <property type="nucleotide sequence ID" value="NZ_FNMZ01000004.1"/>
</dbReference>
<dbReference type="STRING" id="356660.SAMN05444336_104291"/>
<feature type="signal peptide" evidence="1">
    <location>
        <begin position="1"/>
        <end position="25"/>
    </location>
</feature>
<gene>
    <name evidence="2" type="ORF">SAMN05444336_104291</name>
</gene>
<keyword evidence="3" id="KW-1185">Reference proteome</keyword>
<evidence type="ECO:0000256" key="1">
    <source>
        <dbReference type="SAM" id="SignalP"/>
    </source>
</evidence>
<reference evidence="2 3" key="1">
    <citation type="submission" date="2016-10" db="EMBL/GenBank/DDBJ databases">
        <authorList>
            <person name="de Groot N.N."/>
        </authorList>
    </citation>
    <scope>NUCLEOTIDE SEQUENCE [LARGE SCALE GENOMIC DNA]</scope>
    <source>
        <strain evidence="2 3">DSM 17890</strain>
    </source>
</reference>
<proteinExistence type="predicted"/>
<evidence type="ECO:0000313" key="2">
    <source>
        <dbReference type="EMBL" id="SDX32162.1"/>
    </source>
</evidence>
<sequence length="41" mass="3955">MKILRLAVVCAGIAAALTAALPASATEGCSSQKKPAPTVGS</sequence>
<name>A0A1H3AR43_9RHOB</name>
<evidence type="ECO:0000313" key="3">
    <source>
        <dbReference type="Proteomes" id="UP000199118"/>
    </source>
</evidence>
<protein>
    <submittedName>
        <fullName evidence="2">Uncharacterized protein</fullName>
    </submittedName>
</protein>
<dbReference type="Proteomes" id="UP000199118">
    <property type="component" value="Unassembled WGS sequence"/>
</dbReference>
<organism evidence="2 3">
    <name type="scientific">Albimonas donghaensis</name>
    <dbReference type="NCBI Taxonomy" id="356660"/>
    <lineage>
        <taxon>Bacteria</taxon>
        <taxon>Pseudomonadati</taxon>
        <taxon>Pseudomonadota</taxon>
        <taxon>Alphaproteobacteria</taxon>
        <taxon>Rhodobacterales</taxon>
        <taxon>Paracoccaceae</taxon>
        <taxon>Albimonas</taxon>
    </lineage>
</organism>